<name>A0A2D3ULD2_9PEZI</name>
<dbReference type="Gene3D" id="1.25.40.10">
    <property type="entry name" value="Tetratricopeptide repeat domain"/>
    <property type="match status" value="1"/>
</dbReference>
<keyword evidence="2" id="KW-1185">Reference proteome</keyword>
<evidence type="ECO:0000313" key="1">
    <source>
        <dbReference type="EMBL" id="CZT14552.1"/>
    </source>
</evidence>
<dbReference type="GO" id="GO:0051879">
    <property type="term" value="F:Hsp90 protein binding"/>
    <property type="evidence" value="ECO:0007669"/>
    <property type="project" value="TreeGrafter"/>
</dbReference>
<protein>
    <submittedName>
        <fullName evidence="1">Uncharacterized protein</fullName>
    </submittedName>
</protein>
<dbReference type="GO" id="GO:0005634">
    <property type="term" value="C:nucleus"/>
    <property type="evidence" value="ECO:0007669"/>
    <property type="project" value="TreeGrafter"/>
</dbReference>
<proteinExistence type="predicted"/>
<dbReference type="RefSeq" id="XP_023621449.1">
    <property type="nucleotide sequence ID" value="XM_023765681.1"/>
</dbReference>
<dbReference type="PANTHER" id="PTHR46035:SF1">
    <property type="entry name" value="TETRATRICOPEPTIDE REPEAT PROTEIN 4"/>
    <property type="match status" value="1"/>
</dbReference>
<dbReference type="GO" id="GO:0005829">
    <property type="term" value="C:cytosol"/>
    <property type="evidence" value="ECO:0007669"/>
    <property type="project" value="TreeGrafter"/>
</dbReference>
<dbReference type="PANTHER" id="PTHR46035">
    <property type="entry name" value="TETRATRICOPEPTIDE REPEAT PROTEIN 4"/>
    <property type="match status" value="1"/>
</dbReference>
<gene>
    <name evidence="1" type="ORF">RCC_00529</name>
</gene>
<dbReference type="OrthoDB" id="420195at2759"/>
<dbReference type="EMBL" id="FJUY01000001">
    <property type="protein sequence ID" value="CZT14552.1"/>
    <property type="molecule type" value="Genomic_DNA"/>
</dbReference>
<dbReference type="Proteomes" id="UP000225277">
    <property type="component" value="Unassembled WGS sequence"/>
</dbReference>
<evidence type="ECO:0000313" key="2">
    <source>
        <dbReference type="Proteomes" id="UP000225277"/>
    </source>
</evidence>
<dbReference type="STRING" id="112498.A0A2D3ULD2"/>
<organism evidence="1 2">
    <name type="scientific">Ramularia collo-cygni</name>
    <dbReference type="NCBI Taxonomy" id="112498"/>
    <lineage>
        <taxon>Eukaryota</taxon>
        <taxon>Fungi</taxon>
        <taxon>Dikarya</taxon>
        <taxon>Ascomycota</taxon>
        <taxon>Pezizomycotina</taxon>
        <taxon>Dothideomycetes</taxon>
        <taxon>Dothideomycetidae</taxon>
        <taxon>Mycosphaerellales</taxon>
        <taxon>Mycosphaerellaceae</taxon>
        <taxon>Ramularia</taxon>
    </lineage>
</organism>
<dbReference type="InterPro" id="IPR011990">
    <property type="entry name" value="TPR-like_helical_dom_sf"/>
</dbReference>
<dbReference type="AlphaFoldDB" id="A0A2D3ULD2"/>
<reference evidence="1 2" key="1">
    <citation type="submission" date="2016-03" db="EMBL/GenBank/DDBJ databases">
        <authorList>
            <person name="Ploux O."/>
        </authorList>
    </citation>
    <scope>NUCLEOTIDE SEQUENCE [LARGE SCALE GENOMIC DNA]</scope>
    <source>
        <strain evidence="1 2">URUG2</strain>
    </source>
</reference>
<dbReference type="GeneID" id="35595909"/>
<accession>A0A2D3ULD2</accession>
<dbReference type="GO" id="GO:0006457">
    <property type="term" value="P:protein folding"/>
    <property type="evidence" value="ECO:0007669"/>
    <property type="project" value="TreeGrafter"/>
</dbReference>
<sequence length="191" mass="20985">MQKNSNDGASQDADAFVEAVSAAMPPSMKKHKEVTADELLTELNRIPLFMTTLDETDGEGGDNALLDAIKALAYEGTRAEVATNFREQGNEAARTKQWKDAREFYTKGIQAVRGQVQVEDGPDMKVTEIEDEEAEAEKERSIEEACLANRALCNLEMSIAAPRMIVHLRLTDGLVQKTTARATEIALQRSG</sequence>
<dbReference type="GO" id="GO:0030544">
    <property type="term" value="F:Hsp70 protein binding"/>
    <property type="evidence" value="ECO:0007669"/>
    <property type="project" value="TreeGrafter"/>
</dbReference>